<proteinExistence type="predicted"/>
<feature type="compositionally biased region" description="Basic and acidic residues" evidence="1">
    <location>
        <begin position="1"/>
        <end position="17"/>
    </location>
</feature>
<dbReference type="PANTHER" id="PTHR35368:SF1">
    <property type="entry name" value="HYDROPEROXIDE REDUCTASE"/>
    <property type="match status" value="1"/>
</dbReference>
<keyword evidence="2" id="KW-0560">Oxidoreductase</keyword>
<sequence length="174" mass="18049">MANDDLREAQKPLKETYEADPEAARITLTATGDEAADATSCSVEVGEAVYEAELHEGAGGSGTAACSGDLLLGALAACSQLTAQAVIENFGVDAAVSVDVEGDLDLRGTMGVADVPVGFQDIRLDVTLSGNLDPETAASIRDATERYCVVYRTLADAPSVATEWTFEESAEGEI</sequence>
<evidence type="ECO:0000313" key="3">
    <source>
        <dbReference type="Proteomes" id="UP001596434"/>
    </source>
</evidence>
<dbReference type="EC" id="1.11.1.-" evidence="2"/>
<dbReference type="PANTHER" id="PTHR35368">
    <property type="entry name" value="HYDROPEROXIDE REDUCTASE"/>
    <property type="match status" value="1"/>
</dbReference>
<dbReference type="SUPFAM" id="SSF82784">
    <property type="entry name" value="OsmC-like"/>
    <property type="match status" value="1"/>
</dbReference>
<reference evidence="2 3" key="1">
    <citation type="journal article" date="2019" name="Int. J. Syst. Evol. Microbiol.">
        <title>The Global Catalogue of Microorganisms (GCM) 10K type strain sequencing project: providing services to taxonomists for standard genome sequencing and annotation.</title>
        <authorList>
            <consortium name="The Broad Institute Genomics Platform"/>
            <consortium name="The Broad Institute Genome Sequencing Center for Infectious Disease"/>
            <person name="Wu L."/>
            <person name="Ma J."/>
        </authorList>
    </citation>
    <scope>NUCLEOTIDE SEQUENCE [LARGE SCALE GENOMIC DNA]</scope>
    <source>
        <strain evidence="2 3">GX21</strain>
    </source>
</reference>
<dbReference type="InterPro" id="IPR036102">
    <property type="entry name" value="OsmC/Ohrsf"/>
</dbReference>
<dbReference type="InterPro" id="IPR052924">
    <property type="entry name" value="OsmC/Ohr_hydroprdx_reductase"/>
</dbReference>
<evidence type="ECO:0000256" key="1">
    <source>
        <dbReference type="SAM" id="MobiDB-lite"/>
    </source>
</evidence>
<accession>A0ABD5ZTG5</accession>
<dbReference type="RefSeq" id="WP_379702061.1">
    <property type="nucleotide sequence ID" value="NZ_JBHTAT010000001.1"/>
</dbReference>
<dbReference type="GO" id="GO:0004601">
    <property type="term" value="F:peroxidase activity"/>
    <property type="evidence" value="ECO:0007669"/>
    <property type="project" value="UniProtKB-KW"/>
</dbReference>
<protein>
    <submittedName>
        <fullName evidence="2">OsmC family protein</fullName>
        <ecNumber evidence="2">1.11.1.-</ecNumber>
    </submittedName>
</protein>
<evidence type="ECO:0000313" key="2">
    <source>
        <dbReference type="EMBL" id="MFC7253933.1"/>
    </source>
</evidence>
<dbReference type="InterPro" id="IPR003718">
    <property type="entry name" value="OsmC/Ohr_fam"/>
</dbReference>
<gene>
    <name evidence="2" type="ORF">ACFQKE_01200</name>
</gene>
<dbReference type="AlphaFoldDB" id="A0ABD5ZTG5"/>
<keyword evidence="3" id="KW-1185">Reference proteome</keyword>
<dbReference type="InterPro" id="IPR015946">
    <property type="entry name" value="KH_dom-like_a/b"/>
</dbReference>
<dbReference type="Proteomes" id="UP001596434">
    <property type="component" value="Unassembled WGS sequence"/>
</dbReference>
<dbReference type="Gene3D" id="3.30.300.20">
    <property type="match status" value="1"/>
</dbReference>
<organism evidence="2 3">
    <name type="scientific">Haloplanus litoreus</name>
    <dbReference type="NCBI Taxonomy" id="767515"/>
    <lineage>
        <taxon>Archaea</taxon>
        <taxon>Methanobacteriati</taxon>
        <taxon>Methanobacteriota</taxon>
        <taxon>Stenosarchaea group</taxon>
        <taxon>Halobacteria</taxon>
        <taxon>Halobacteriales</taxon>
        <taxon>Haloferacaceae</taxon>
        <taxon>Haloplanus</taxon>
    </lineage>
</organism>
<keyword evidence="2" id="KW-0575">Peroxidase</keyword>
<name>A0ABD5ZTG5_9EURY</name>
<dbReference type="GeneID" id="96952225"/>
<dbReference type="Pfam" id="PF02566">
    <property type="entry name" value="OsmC"/>
    <property type="match status" value="1"/>
</dbReference>
<dbReference type="EMBL" id="JBHTAT010000001">
    <property type="protein sequence ID" value="MFC7253933.1"/>
    <property type="molecule type" value="Genomic_DNA"/>
</dbReference>
<feature type="region of interest" description="Disordered" evidence="1">
    <location>
        <begin position="1"/>
        <end position="20"/>
    </location>
</feature>
<comment type="caution">
    <text evidence="2">The sequence shown here is derived from an EMBL/GenBank/DDBJ whole genome shotgun (WGS) entry which is preliminary data.</text>
</comment>